<organism evidence="3 4">
    <name type="scientific">Paraburkholderia dipogonis</name>
    <dbReference type="NCBI Taxonomy" id="1211383"/>
    <lineage>
        <taxon>Bacteria</taxon>
        <taxon>Pseudomonadati</taxon>
        <taxon>Pseudomonadota</taxon>
        <taxon>Betaproteobacteria</taxon>
        <taxon>Burkholderiales</taxon>
        <taxon>Burkholderiaceae</taxon>
        <taxon>Paraburkholderia</taxon>
    </lineage>
</organism>
<evidence type="ECO:0000256" key="1">
    <source>
        <dbReference type="ARBA" id="ARBA00023002"/>
    </source>
</evidence>
<dbReference type="Gene3D" id="3.20.20.100">
    <property type="entry name" value="NADP-dependent oxidoreductase domain"/>
    <property type="match status" value="1"/>
</dbReference>
<dbReference type="Pfam" id="PF00248">
    <property type="entry name" value="Aldo_ket_red"/>
    <property type="match status" value="1"/>
</dbReference>
<dbReference type="InterPro" id="IPR050523">
    <property type="entry name" value="AKR_Detox_Biosynth"/>
</dbReference>
<evidence type="ECO:0000313" key="4">
    <source>
        <dbReference type="Proteomes" id="UP000297385"/>
    </source>
</evidence>
<dbReference type="AlphaFoldDB" id="A0A4Y8MHC7"/>
<keyword evidence="1" id="KW-0560">Oxidoreductase</keyword>
<dbReference type="PANTHER" id="PTHR43364">
    <property type="entry name" value="NADH-SPECIFIC METHYLGLYOXAL REDUCTASE-RELATED"/>
    <property type="match status" value="1"/>
</dbReference>
<dbReference type="PANTHER" id="PTHR43364:SF4">
    <property type="entry name" value="NAD(P)-LINKED OXIDOREDUCTASE SUPERFAMILY PROTEIN"/>
    <property type="match status" value="1"/>
</dbReference>
<feature type="domain" description="NADP-dependent oxidoreductase" evidence="2">
    <location>
        <begin position="15"/>
        <end position="320"/>
    </location>
</feature>
<accession>A0A4Y8MHC7</accession>
<proteinExistence type="predicted"/>
<comment type="caution">
    <text evidence="3">The sequence shown here is derived from an EMBL/GenBank/DDBJ whole genome shotgun (WGS) entry which is preliminary data.</text>
</comment>
<dbReference type="InterPro" id="IPR023210">
    <property type="entry name" value="NADP_OxRdtase_dom"/>
</dbReference>
<dbReference type="EMBL" id="SNVI01000008">
    <property type="protein sequence ID" value="TFE36857.1"/>
    <property type="molecule type" value="Genomic_DNA"/>
</dbReference>
<gene>
    <name evidence="3" type="ORF">E2553_45300</name>
</gene>
<dbReference type="GO" id="GO:0005829">
    <property type="term" value="C:cytosol"/>
    <property type="evidence" value="ECO:0007669"/>
    <property type="project" value="TreeGrafter"/>
</dbReference>
<dbReference type="SUPFAM" id="SSF51430">
    <property type="entry name" value="NAD(P)-linked oxidoreductase"/>
    <property type="match status" value="1"/>
</dbReference>
<evidence type="ECO:0000313" key="3">
    <source>
        <dbReference type="EMBL" id="TFE36857.1"/>
    </source>
</evidence>
<dbReference type="RefSeq" id="WP_134466778.1">
    <property type="nucleotide sequence ID" value="NZ_SNVI01000008.1"/>
</dbReference>
<protein>
    <submittedName>
        <fullName evidence="3">Aldo/keto reductase</fullName>
    </submittedName>
</protein>
<dbReference type="Proteomes" id="UP000297385">
    <property type="component" value="Unassembled WGS sequence"/>
</dbReference>
<dbReference type="CDD" id="cd19084">
    <property type="entry name" value="AKR_AKR11B1-like"/>
    <property type="match status" value="1"/>
</dbReference>
<dbReference type="InterPro" id="IPR036812">
    <property type="entry name" value="NAD(P)_OxRdtase_dom_sf"/>
</dbReference>
<sequence>MKTNTIGKSDLKSSAIGFGCWELGGTYGSFDDKEIVEAIQRSIDLGVTLFDTAHVYGFDAVNQPDGAGRSEELLGQALAKRRKDVLIVTKGGNPTRADQKRPRDGSYASVIKDCELSLKALGTDYIDLYLMHWPDPTVPWEETMRALNDLVESGKVRYVGGSNYRAADLREARKYAPIIANQVGYNLFDRRWELEMFSTAAELGIGVMAYGPLTHGLLTGTMTAETTFDKTDWRHKGMLFGQALFAPEHFGKNIAVVEKLKGLAERKGISVPRLALAWVAANPVVSVSLVGARNVREIEENVKAIDVQFTPAELEEVDAIMKGASGQAGVDSLPR</sequence>
<evidence type="ECO:0000259" key="2">
    <source>
        <dbReference type="Pfam" id="PF00248"/>
    </source>
</evidence>
<dbReference type="GO" id="GO:0016491">
    <property type="term" value="F:oxidoreductase activity"/>
    <property type="evidence" value="ECO:0007669"/>
    <property type="project" value="UniProtKB-KW"/>
</dbReference>
<name>A0A4Y8MHC7_9BURK</name>
<reference evidence="3 4" key="1">
    <citation type="submission" date="2019-03" db="EMBL/GenBank/DDBJ databases">
        <title>Complete Genome Sequence of Paraburkholderia dipogonis ICMP 19430T, a Nitrogen-fixing Symbiont of the South African Invasive Legume Dipogon lignosus in New Zealand.</title>
        <authorList>
            <person name="De Meyer S.E."/>
        </authorList>
    </citation>
    <scope>NUCLEOTIDE SEQUENCE [LARGE SCALE GENOMIC DNA]</scope>
    <source>
        <strain evidence="3 4">ICMP 19430</strain>
    </source>
</reference>